<dbReference type="Gene3D" id="1.10.8.60">
    <property type="match status" value="1"/>
</dbReference>
<protein>
    <submittedName>
        <fullName evidence="8">AAA family ATPase</fullName>
    </submittedName>
</protein>
<dbReference type="InterPro" id="IPR002078">
    <property type="entry name" value="Sigma_54_int"/>
</dbReference>
<dbReference type="InterPro" id="IPR003593">
    <property type="entry name" value="AAA+_ATPase"/>
</dbReference>
<evidence type="ECO:0000313" key="8">
    <source>
        <dbReference type="EMBL" id="QAT61215.1"/>
    </source>
</evidence>
<dbReference type="InterPro" id="IPR000014">
    <property type="entry name" value="PAS"/>
</dbReference>
<dbReference type="PROSITE" id="PS00675">
    <property type="entry name" value="SIGMA54_INTERACT_1"/>
    <property type="match status" value="1"/>
</dbReference>
<gene>
    <name evidence="8" type="ORF">EQM13_06255</name>
</gene>
<dbReference type="InterPro" id="IPR027417">
    <property type="entry name" value="P-loop_NTPase"/>
</dbReference>
<dbReference type="PROSITE" id="PS00676">
    <property type="entry name" value="SIGMA54_INTERACT_2"/>
    <property type="match status" value="1"/>
</dbReference>
<dbReference type="EMBL" id="CP035282">
    <property type="protein sequence ID" value="QAT61215.1"/>
    <property type="molecule type" value="Genomic_DNA"/>
</dbReference>
<evidence type="ECO:0000256" key="2">
    <source>
        <dbReference type="ARBA" id="ARBA00022840"/>
    </source>
</evidence>
<sequence>MFSDNEYVNVFTDMMSEGFIVIDNEGKIQVYNKKAKEIFGIIYNQHISHERGAIKKGDIVIIGDNSLSRDDGNLTYSSLKCIGIEDKGIDTGDALIAVGVYDVCGVKPVYLHKKKDKHQETLKFKTNFIDMNISVVIDFTNKIITIEIDGEKYTMNYINAVGHIVILDGKTKKMKFYQSPGYTARRESINDILKGEIYRAKGENFEILNIIGKDIFEIHKGSSTIKEFLEVAKGKDLSYSDEFKEINGIPTMCTLLPVDKNGKRIGAALIVEDISEIKRVIKERDEALQSLEEAEKKLLEGKSRQKYFPEIISESKEMEYVKNLAIKASRTNSTVLIMGESGTGKTLLAKAIHDNSKNKNNPFVHVNCGVIAESLLETELFGYEGGAFTGAKNEGKKGFFEIAEGGTIFLDEIGEIPLSLQVKLLQFLQDKSFYRVGGTRKIKIETRIIAATNKNLEEEMLRGRFREDLYYRINVFPIYIPPLRERKNDIYPLVNSMLPNICKRIGSEDKRMSGEAFNMLLKYQWPGNVRELENILERAINLSEGSTILSKNLTINIKEQDNFNGDRIVPLRDIVKYYEKKSIENALKYFNGDKKKAMNALDVSKTTFYEKLRKYSIN</sequence>
<dbReference type="SUPFAM" id="SSF46689">
    <property type="entry name" value="Homeodomain-like"/>
    <property type="match status" value="1"/>
</dbReference>
<dbReference type="InterPro" id="IPR058031">
    <property type="entry name" value="AAA_lid_NorR"/>
</dbReference>
<evidence type="ECO:0000313" key="9">
    <source>
        <dbReference type="Proteomes" id="UP000287969"/>
    </source>
</evidence>
<dbReference type="InterPro" id="IPR025944">
    <property type="entry name" value="Sigma_54_int_dom_CS"/>
</dbReference>
<dbReference type="InterPro" id="IPR025943">
    <property type="entry name" value="Sigma_54_int_dom_ATP-bd_2"/>
</dbReference>
<dbReference type="Proteomes" id="UP000287969">
    <property type="component" value="Chromosome"/>
</dbReference>
<name>A0A410QB53_9FIRM</name>
<dbReference type="Gene3D" id="1.10.10.60">
    <property type="entry name" value="Homeodomain-like"/>
    <property type="match status" value="1"/>
</dbReference>
<dbReference type="GO" id="GO:0006355">
    <property type="term" value="P:regulation of DNA-templated transcription"/>
    <property type="evidence" value="ECO:0007669"/>
    <property type="project" value="InterPro"/>
</dbReference>
<dbReference type="Pfam" id="PF25601">
    <property type="entry name" value="AAA_lid_14"/>
    <property type="match status" value="1"/>
</dbReference>
<dbReference type="FunFam" id="3.40.50.300:FF:000006">
    <property type="entry name" value="DNA-binding transcriptional regulator NtrC"/>
    <property type="match status" value="1"/>
</dbReference>
<dbReference type="Gene3D" id="3.40.50.300">
    <property type="entry name" value="P-loop containing nucleotide triphosphate hydrolases"/>
    <property type="match status" value="1"/>
</dbReference>
<dbReference type="InterPro" id="IPR009057">
    <property type="entry name" value="Homeodomain-like_sf"/>
</dbReference>
<dbReference type="CDD" id="cd00009">
    <property type="entry name" value="AAA"/>
    <property type="match status" value="1"/>
</dbReference>
<dbReference type="AlphaFoldDB" id="A0A410QB53"/>
<dbReference type="PANTHER" id="PTHR32071">
    <property type="entry name" value="TRANSCRIPTIONAL REGULATORY PROTEIN"/>
    <property type="match status" value="1"/>
</dbReference>
<proteinExistence type="predicted"/>
<dbReference type="PROSITE" id="PS50045">
    <property type="entry name" value="SIGMA54_INTERACT_4"/>
    <property type="match status" value="1"/>
</dbReference>
<dbReference type="KEGG" id="spoa:EQM13_06255"/>
<evidence type="ECO:0000256" key="6">
    <source>
        <dbReference type="SAM" id="Coils"/>
    </source>
</evidence>
<evidence type="ECO:0000256" key="5">
    <source>
        <dbReference type="ARBA" id="ARBA00023163"/>
    </source>
</evidence>
<feature type="coiled-coil region" evidence="6">
    <location>
        <begin position="274"/>
        <end position="304"/>
    </location>
</feature>
<evidence type="ECO:0000256" key="1">
    <source>
        <dbReference type="ARBA" id="ARBA00022741"/>
    </source>
</evidence>
<keyword evidence="3" id="KW-0805">Transcription regulation</keyword>
<keyword evidence="9" id="KW-1185">Reference proteome</keyword>
<dbReference type="SMART" id="SM00382">
    <property type="entry name" value="AAA"/>
    <property type="match status" value="1"/>
</dbReference>
<reference evidence="9" key="1">
    <citation type="submission" date="2019-01" db="EMBL/GenBank/DDBJ databases">
        <title>Draft genomes of a novel of Sporanaerobacter strains.</title>
        <authorList>
            <person name="Ma S."/>
        </authorList>
    </citation>
    <scope>NUCLEOTIDE SEQUENCE [LARGE SCALE GENOMIC DNA]</scope>
    <source>
        <strain evidence="9">NJN-17</strain>
    </source>
</reference>
<dbReference type="InterPro" id="IPR002197">
    <property type="entry name" value="HTH_Fis"/>
</dbReference>
<keyword evidence="1" id="KW-0547">Nucleotide-binding</keyword>
<evidence type="ECO:0000259" key="7">
    <source>
        <dbReference type="PROSITE" id="PS50045"/>
    </source>
</evidence>
<accession>A0A410QB53</accession>
<dbReference type="InterPro" id="IPR025662">
    <property type="entry name" value="Sigma_54_int_dom_ATP-bd_1"/>
</dbReference>
<dbReference type="SUPFAM" id="SSF52540">
    <property type="entry name" value="P-loop containing nucleoside triphosphate hydrolases"/>
    <property type="match status" value="1"/>
</dbReference>
<dbReference type="GO" id="GO:0043565">
    <property type="term" value="F:sequence-specific DNA binding"/>
    <property type="evidence" value="ECO:0007669"/>
    <property type="project" value="InterPro"/>
</dbReference>
<dbReference type="RefSeq" id="WP_071140777.1">
    <property type="nucleotide sequence ID" value="NZ_CP035282.1"/>
</dbReference>
<dbReference type="OrthoDB" id="5411866at2"/>
<dbReference type="Pfam" id="PF02954">
    <property type="entry name" value="HTH_8"/>
    <property type="match status" value="1"/>
</dbReference>
<dbReference type="Pfam" id="PF00158">
    <property type="entry name" value="Sigma54_activat"/>
    <property type="match status" value="1"/>
</dbReference>
<feature type="domain" description="Sigma-54 factor interaction" evidence="7">
    <location>
        <begin position="311"/>
        <end position="541"/>
    </location>
</feature>
<dbReference type="PROSITE" id="PS00688">
    <property type="entry name" value="SIGMA54_INTERACT_3"/>
    <property type="match status" value="1"/>
</dbReference>
<keyword evidence="4" id="KW-0238">DNA-binding</keyword>
<keyword evidence="5" id="KW-0804">Transcription</keyword>
<keyword evidence="6" id="KW-0175">Coiled coil</keyword>
<dbReference type="GO" id="GO:0005524">
    <property type="term" value="F:ATP binding"/>
    <property type="evidence" value="ECO:0007669"/>
    <property type="project" value="UniProtKB-KW"/>
</dbReference>
<organism evidence="8 9">
    <name type="scientific">Acidilutibacter cellobiosedens</name>
    <dbReference type="NCBI Taxonomy" id="2507161"/>
    <lineage>
        <taxon>Bacteria</taxon>
        <taxon>Bacillati</taxon>
        <taxon>Bacillota</taxon>
        <taxon>Tissierellia</taxon>
        <taxon>Tissierellales</taxon>
        <taxon>Acidilutibacteraceae</taxon>
        <taxon>Acidilutibacter</taxon>
    </lineage>
</organism>
<keyword evidence="2" id="KW-0067">ATP-binding</keyword>
<evidence type="ECO:0000256" key="3">
    <source>
        <dbReference type="ARBA" id="ARBA00023015"/>
    </source>
</evidence>
<dbReference type="Pfam" id="PF13426">
    <property type="entry name" value="PAS_9"/>
    <property type="match status" value="1"/>
</dbReference>
<evidence type="ECO:0000256" key="4">
    <source>
        <dbReference type="ARBA" id="ARBA00023125"/>
    </source>
</evidence>